<feature type="chain" id="PRO_5001799973" description="Lipoprotein" evidence="1">
    <location>
        <begin position="19"/>
        <end position="285"/>
    </location>
</feature>
<name>A0A085WKE8_9BACT</name>
<evidence type="ECO:0008006" key="4">
    <source>
        <dbReference type="Google" id="ProtNLM"/>
    </source>
</evidence>
<evidence type="ECO:0000313" key="3">
    <source>
        <dbReference type="Proteomes" id="UP000028725"/>
    </source>
</evidence>
<accession>A0A085WKE8</accession>
<dbReference type="RefSeq" id="WP_044188694.1">
    <property type="nucleotide sequence ID" value="NZ_JMCB01000006.1"/>
</dbReference>
<keyword evidence="3" id="KW-1185">Reference proteome</keyword>
<dbReference type="SUPFAM" id="SSF49464">
    <property type="entry name" value="Carboxypeptidase regulatory domain-like"/>
    <property type="match status" value="1"/>
</dbReference>
<protein>
    <recommendedName>
        <fullName evidence="4">Lipoprotein</fullName>
    </recommendedName>
</protein>
<sequence length="285" mass="29820">MKSSYLPACCVLLGVSLAACGSGAHPDPGSRTEDAQIVDLDNLLITVHGQVALLPEAARLMSAQGQPPPALAGLPIVIEEPLRVGVSDPSASFGSGTLDEAGGFSIPGVPVKDIHQSLAVRVSEPSFAPASTIVFDTAFTGARPRTDVINTHVWAVPMAFQDALTQAVGAETLRVLTEGRAQTLLQAGFVLGRVVDEKGQPVAGARVWLDRGELADRLYYPSDDLAHMGQEGTSANGLFLYVHSGADAETFRVSIHGTETYVWRNAGATPGHGLVLTLFPGTYAP</sequence>
<feature type="signal peptide" evidence="1">
    <location>
        <begin position="1"/>
        <end position="18"/>
    </location>
</feature>
<dbReference type="AlphaFoldDB" id="A0A085WKE8"/>
<organism evidence="2 3">
    <name type="scientific">Hyalangium minutum</name>
    <dbReference type="NCBI Taxonomy" id="394096"/>
    <lineage>
        <taxon>Bacteria</taxon>
        <taxon>Pseudomonadati</taxon>
        <taxon>Myxococcota</taxon>
        <taxon>Myxococcia</taxon>
        <taxon>Myxococcales</taxon>
        <taxon>Cystobacterineae</taxon>
        <taxon>Archangiaceae</taxon>
        <taxon>Hyalangium</taxon>
    </lineage>
</organism>
<dbReference type="PATRIC" id="fig|394096.3.peg.3439"/>
<dbReference type="Proteomes" id="UP000028725">
    <property type="component" value="Unassembled WGS sequence"/>
</dbReference>
<evidence type="ECO:0000256" key="1">
    <source>
        <dbReference type="SAM" id="SignalP"/>
    </source>
</evidence>
<keyword evidence="1" id="KW-0732">Signal</keyword>
<gene>
    <name evidence="2" type="ORF">DB31_7398</name>
</gene>
<dbReference type="InterPro" id="IPR008969">
    <property type="entry name" value="CarboxyPept-like_regulatory"/>
</dbReference>
<reference evidence="2 3" key="1">
    <citation type="submission" date="2014-04" db="EMBL/GenBank/DDBJ databases">
        <title>Genome assembly of Hyalangium minutum DSM 14724.</title>
        <authorList>
            <person name="Sharma G."/>
            <person name="Subramanian S."/>
        </authorList>
    </citation>
    <scope>NUCLEOTIDE SEQUENCE [LARGE SCALE GENOMIC DNA]</scope>
    <source>
        <strain evidence="2 3">DSM 14724</strain>
    </source>
</reference>
<dbReference type="STRING" id="394096.DB31_7398"/>
<comment type="caution">
    <text evidence="2">The sequence shown here is derived from an EMBL/GenBank/DDBJ whole genome shotgun (WGS) entry which is preliminary data.</text>
</comment>
<proteinExistence type="predicted"/>
<dbReference type="EMBL" id="JMCB01000006">
    <property type="protein sequence ID" value="KFE68161.1"/>
    <property type="molecule type" value="Genomic_DNA"/>
</dbReference>
<evidence type="ECO:0000313" key="2">
    <source>
        <dbReference type="EMBL" id="KFE68161.1"/>
    </source>
</evidence>
<dbReference type="OrthoDB" id="5381067at2"/>
<dbReference type="PROSITE" id="PS51257">
    <property type="entry name" value="PROKAR_LIPOPROTEIN"/>
    <property type="match status" value="1"/>
</dbReference>